<proteinExistence type="predicted"/>
<dbReference type="EMBL" id="AMCI01003562">
    <property type="protein sequence ID" value="EJX00016.1"/>
    <property type="molecule type" value="Genomic_DNA"/>
</dbReference>
<reference evidence="1" key="1">
    <citation type="journal article" date="2012" name="PLoS ONE">
        <title>Gene sets for utilization of primary and secondary nutrition supplies in the distal gut of endangered iberian lynx.</title>
        <authorList>
            <person name="Alcaide M."/>
            <person name="Messina E."/>
            <person name="Richter M."/>
            <person name="Bargiela R."/>
            <person name="Peplies J."/>
            <person name="Huws S.A."/>
            <person name="Newbold C.J."/>
            <person name="Golyshin P.N."/>
            <person name="Simon M.A."/>
            <person name="Lopez G."/>
            <person name="Yakimov M.M."/>
            <person name="Ferrer M."/>
        </authorList>
    </citation>
    <scope>NUCLEOTIDE SEQUENCE</scope>
</reference>
<sequence length="42" mass="5039">MESCNETLVLIEHKQVYHFHFNRKRVSFLHVVIITESHLMTA</sequence>
<protein>
    <submittedName>
        <fullName evidence="1">Uncharacterized protein</fullName>
    </submittedName>
</protein>
<organism evidence="1">
    <name type="scientific">gut metagenome</name>
    <dbReference type="NCBI Taxonomy" id="749906"/>
    <lineage>
        <taxon>unclassified sequences</taxon>
        <taxon>metagenomes</taxon>
        <taxon>organismal metagenomes</taxon>
    </lineage>
</organism>
<accession>J9CIW3</accession>
<evidence type="ECO:0000313" key="1">
    <source>
        <dbReference type="EMBL" id="EJX00016.1"/>
    </source>
</evidence>
<name>J9CIW3_9ZZZZ</name>
<dbReference type="AlphaFoldDB" id="J9CIW3"/>
<comment type="caution">
    <text evidence="1">The sequence shown here is derived from an EMBL/GenBank/DDBJ whole genome shotgun (WGS) entry which is preliminary data.</text>
</comment>
<gene>
    <name evidence="1" type="ORF">EVA_11879</name>
</gene>